<protein>
    <recommendedName>
        <fullName evidence="1">PRC-barrel domain-containing protein</fullName>
    </recommendedName>
</protein>
<dbReference type="InterPro" id="IPR027275">
    <property type="entry name" value="PRC-brl_dom"/>
</dbReference>
<evidence type="ECO:0000313" key="2">
    <source>
        <dbReference type="EMBL" id="OGY52485.1"/>
    </source>
</evidence>
<accession>A0A1G1YJH1</accession>
<reference evidence="2 3" key="1">
    <citation type="journal article" date="2016" name="Nat. Commun.">
        <title>Thousands of microbial genomes shed light on interconnected biogeochemical processes in an aquifer system.</title>
        <authorList>
            <person name="Anantharaman K."/>
            <person name="Brown C.T."/>
            <person name="Hug L.A."/>
            <person name="Sharon I."/>
            <person name="Castelle C.J."/>
            <person name="Probst A.J."/>
            <person name="Thomas B.C."/>
            <person name="Singh A."/>
            <person name="Wilkins M.J."/>
            <person name="Karaoz U."/>
            <person name="Brodie E.L."/>
            <person name="Williams K.H."/>
            <person name="Hubbard S.S."/>
            <person name="Banfield J.F."/>
        </authorList>
    </citation>
    <scope>NUCLEOTIDE SEQUENCE [LARGE SCALE GENOMIC DNA]</scope>
</reference>
<dbReference type="InterPro" id="IPR011033">
    <property type="entry name" value="PRC_barrel-like_sf"/>
</dbReference>
<dbReference type="SUPFAM" id="SSF50346">
    <property type="entry name" value="PRC-barrel domain"/>
    <property type="match status" value="1"/>
</dbReference>
<organism evidence="2 3">
    <name type="scientific">Candidatus Buchananbacteria bacterium RIFCSPLOWO2_01_FULL_39_33</name>
    <dbReference type="NCBI Taxonomy" id="1797543"/>
    <lineage>
        <taxon>Bacteria</taxon>
        <taxon>Candidatus Buchananiibacteriota</taxon>
    </lineage>
</organism>
<dbReference type="EMBL" id="MHIM01000018">
    <property type="protein sequence ID" value="OGY52485.1"/>
    <property type="molecule type" value="Genomic_DNA"/>
</dbReference>
<proteinExistence type="predicted"/>
<evidence type="ECO:0000259" key="1">
    <source>
        <dbReference type="Pfam" id="PF05239"/>
    </source>
</evidence>
<dbReference type="Proteomes" id="UP000177376">
    <property type="component" value="Unassembled WGS sequence"/>
</dbReference>
<name>A0A1G1YJH1_9BACT</name>
<feature type="domain" description="PRC-barrel" evidence="1">
    <location>
        <begin position="6"/>
        <end position="74"/>
    </location>
</feature>
<dbReference type="Pfam" id="PF05239">
    <property type="entry name" value="PRC"/>
    <property type="match status" value="1"/>
</dbReference>
<sequence length="89" mass="10038">MFLSHDQLLGLKVITKNGQVIGKLKDFEFDTDNFKITRYIISSSDLVKKITSQDLIINHNQIIEITAKTIIVDDNTLTEGEAIKYPASI</sequence>
<dbReference type="AlphaFoldDB" id="A0A1G1YJH1"/>
<dbReference type="Gene3D" id="2.30.30.240">
    <property type="entry name" value="PRC-barrel domain"/>
    <property type="match status" value="1"/>
</dbReference>
<gene>
    <name evidence="2" type="ORF">A3A02_03485</name>
</gene>
<evidence type="ECO:0000313" key="3">
    <source>
        <dbReference type="Proteomes" id="UP000177376"/>
    </source>
</evidence>
<comment type="caution">
    <text evidence="2">The sequence shown here is derived from an EMBL/GenBank/DDBJ whole genome shotgun (WGS) entry which is preliminary data.</text>
</comment>